<evidence type="ECO:0000313" key="2">
    <source>
        <dbReference type="Proteomes" id="UP000018719"/>
    </source>
</evidence>
<comment type="caution">
    <text evidence="1">The sequence shown here is derived from an EMBL/GenBank/DDBJ whole genome shotgun (WGS) entry which is preliminary data.</text>
</comment>
<evidence type="ECO:0000313" key="1">
    <source>
        <dbReference type="EMBL" id="EQA36621.1"/>
    </source>
</evidence>
<dbReference type="AlphaFoldDB" id="V6HAU1"/>
<sequence length="38" mass="4399">MIADSNRIVLSLGTLDGPLEIRLRRITTLLFLHLFRSF</sequence>
<dbReference type="EMBL" id="AHMM02000017">
    <property type="protein sequence ID" value="EQA36621.1"/>
    <property type="molecule type" value="Genomic_DNA"/>
</dbReference>
<accession>V6HAU1</accession>
<reference evidence="1 2" key="1">
    <citation type="submission" date="2013-05" db="EMBL/GenBank/DDBJ databases">
        <authorList>
            <person name="Harkins D.M."/>
            <person name="Durkin A.S."/>
            <person name="Brinkac L.M."/>
            <person name="Haft D.H."/>
            <person name="Selengut J.D."/>
            <person name="Sanka R."/>
            <person name="DePew J."/>
            <person name="Purushe J."/>
            <person name="Hartskeerl R.A."/>
            <person name="Ahmed A."/>
            <person name="van der Linden H."/>
            <person name="Goris M.G.A."/>
            <person name="Vinetz J.M."/>
            <person name="Sutton G.G."/>
            <person name="Nierman W.C."/>
            <person name="Fouts D.E."/>
        </authorList>
    </citation>
    <scope>NUCLEOTIDE SEQUENCE [LARGE SCALE GENOMIC DNA]</scope>
    <source>
        <strain evidence="1 2">10</strain>
    </source>
</reference>
<proteinExistence type="predicted"/>
<organism evidence="1 2">
    <name type="scientific">Leptospira inadai serovar Lyme str. 10</name>
    <dbReference type="NCBI Taxonomy" id="1049790"/>
    <lineage>
        <taxon>Bacteria</taxon>
        <taxon>Pseudomonadati</taxon>
        <taxon>Spirochaetota</taxon>
        <taxon>Spirochaetia</taxon>
        <taxon>Leptospirales</taxon>
        <taxon>Leptospiraceae</taxon>
        <taxon>Leptospira</taxon>
    </lineage>
</organism>
<protein>
    <submittedName>
        <fullName evidence="1">Uncharacterized protein</fullName>
    </submittedName>
</protein>
<name>V6HAU1_9LEPT</name>
<gene>
    <name evidence="1" type="ORF">LEP1GSC047_3118</name>
</gene>
<dbReference type="Proteomes" id="UP000018719">
    <property type="component" value="Unassembled WGS sequence"/>
</dbReference>